<dbReference type="AlphaFoldDB" id="A0A7Z0GK91"/>
<dbReference type="Gene3D" id="1.10.1660.10">
    <property type="match status" value="1"/>
</dbReference>
<feature type="domain" description="HTH merR-type" evidence="3">
    <location>
        <begin position="8"/>
        <end position="77"/>
    </location>
</feature>
<dbReference type="RefSeq" id="WP_343047446.1">
    <property type="nucleotide sequence ID" value="NZ_BAAALL010000004.1"/>
</dbReference>
<keyword evidence="2" id="KW-0175">Coiled coil</keyword>
<dbReference type="InterPro" id="IPR009061">
    <property type="entry name" value="DNA-bd_dom_put_sf"/>
</dbReference>
<keyword evidence="1 4" id="KW-0238">DNA-binding</keyword>
<dbReference type="EMBL" id="JACCFY010000001">
    <property type="protein sequence ID" value="NYJ77487.1"/>
    <property type="molecule type" value="Genomic_DNA"/>
</dbReference>
<proteinExistence type="predicted"/>
<evidence type="ECO:0000256" key="2">
    <source>
        <dbReference type="SAM" id="Coils"/>
    </source>
</evidence>
<dbReference type="PROSITE" id="PS50937">
    <property type="entry name" value="HTH_MERR_2"/>
    <property type="match status" value="1"/>
</dbReference>
<organism evidence="4 5">
    <name type="scientific">Nesterenkonia xinjiangensis</name>
    <dbReference type="NCBI Taxonomy" id="225327"/>
    <lineage>
        <taxon>Bacteria</taxon>
        <taxon>Bacillati</taxon>
        <taxon>Actinomycetota</taxon>
        <taxon>Actinomycetes</taxon>
        <taxon>Micrococcales</taxon>
        <taxon>Micrococcaceae</taxon>
        <taxon>Nesterenkonia</taxon>
    </lineage>
</organism>
<dbReference type="PANTHER" id="PTHR30204">
    <property type="entry name" value="REDOX-CYCLING DRUG-SENSING TRANSCRIPTIONAL ACTIVATOR SOXR"/>
    <property type="match status" value="1"/>
</dbReference>
<dbReference type="InterPro" id="IPR000551">
    <property type="entry name" value="MerR-type_HTH_dom"/>
</dbReference>
<name>A0A7Z0GK91_9MICC</name>
<sequence length="124" mass="14019">MDQQGDRTMHIGELAERTGLSLRSIRHYGDIGLLPASGRTEAGYRLFSEQDLQRLLRIRRLKPLGFSLDEIGEVLSLWEQGMDAGRRQEAAETLERLRTERARLARSLAEADAMLADLESHLST</sequence>
<dbReference type="PRINTS" id="PR00040">
    <property type="entry name" value="HTHMERR"/>
</dbReference>
<dbReference type="GO" id="GO:0003700">
    <property type="term" value="F:DNA-binding transcription factor activity"/>
    <property type="evidence" value="ECO:0007669"/>
    <property type="project" value="InterPro"/>
</dbReference>
<keyword evidence="5" id="KW-1185">Reference proteome</keyword>
<dbReference type="PANTHER" id="PTHR30204:SF93">
    <property type="entry name" value="HTH MERR-TYPE DOMAIN-CONTAINING PROTEIN"/>
    <property type="match status" value="1"/>
</dbReference>
<feature type="coiled-coil region" evidence="2">
    <location>
        <begin position="87"/>
        <end position="114"/>
    </location>
</feature>
<dbReference type="SUPFAM" id="SSF46955">
    <property type="entry name" value="Putative DNA-binding domain"/>
    <property type="match status" value="1"/>
</dbReference>
<evidence type="ECO:0000259" key="3">
    <source>
        <dbReference type="PROSITE" id="PS50937"/>
    </source>
</evidence>
<protein>
    <submittedName>
        <fullName evidence="4">DNA-binding transcriptional MerR regulator</fullName>
    </submittedName>
</protein>
<evidence type="ECO:0000313" key="4">
    <source>
        <dbReference type="EMBL" id="NYJ77487.1"/>
    </source>
</evidence>
<gene>
    <name evidence="4" type="ORF">HNR09_000898</name>
</gene>
<evidence type="ECO:0000313" key="5">
    <source>
        <dbReference type="Proteomes" id="UP000535437"/>
    </source>
</evidence>
<evidence type="ECO:0000256" key="1">
    <source>
        <dbReference type="ARBA" id="ARBA00023125"/>
    </source>
</evidence>
<comment type="caution">
    <text evidence="4">The sequence shown here is derived from an EMBL/GenBank/DDBJ whole genome shotgun (WGS) entry which is preliminary data.</text>
</comment>
<dbReference type="Proteomes" id="UP000535437">
    <property type="component" value="Unassembled WGS sequence"/>
</dbReference>
<dbReference type="GO" id="GO:0003677">
    <property type="term" value="F:DNA binding"/>
    <property type="evidence" value="ECO:0007669"/>
    <property type="project" value="UniProtKB-KW"/>
</dbReference>
<dbReference type="Pfam" id="PF13411">
    <property type="entry name" value="MerR_1"/>
    <property type="match status" value="1"/>
</dbReference>
<reference evidence="4 5" key="1">
    <citation type="submission" date="2020-07" db="EMBL/GenBank/DDBJ databases">
        <title>Sequencing the genomes of 1000 actinobacteria strains.</title>
        <authorList>
            <person name="Klenk H.-P."/>
        </authorList>
    </citation>
    <scope>NUCLEOTIDE SEQUENCE [LARGE SCALE GENOMIC DNA]</scope>
    <source>
        <strain evidence="4 5">DSM 15475</strain>
    </source>
</reference>
<accession>A0A7Z0GK91</accession>
<dbReference type="SMART" id="SM00422">
    <property type="entry name" value="HTH_MERR"/>
    <property type="match status" value="1"/>
</dbReference>
<dbReference type="InterPro" id="IPR047057">
    <property type="entry name" value="MerR_fam"/>
</dbReference>